<evidence type="ECO:0000256" key="1">
    <source>
        <dbReference type="ARBA" id="ARBA00022634"/>
    </source>
</evidence>
<proteinExistence type="predicted"/>
<dbReference type="GO" id="GO:0006303">
    <property type="term" value="P:double-strand break repair via nonhomologous end joining"/>
    <property type="evidence" value="ECO:0007669"/>
    <property type="project" value="TreeGrafter"/>
</dbReference>
<dbReference type="GO" id="GO:0003887">
    <property type="term" value="F:DNA-directed DNA polymerase activity"/>
    <property type="evidence" value="ECO:0007669"/>
    <property type="project" value="InterPro"/>
</dbReference>
<dbReference type="Gene3D" id="1.10.150.20">
    <property type="entry name" value="5' to 3' exonuclease, C-terminal subdomain"/>
    <property type="match status" value="1"/>
</dbReference>
<keyword evidence="2" id="KW-0235">DNA replication</keyword>
<sequence>MINQEIAQMFYEIADILQMQNVEWKPQAYRKAARAIENLKTDLRDVYKSGGLKSLDEIPGVGAGLARKIEQYIKTGRIKEYQRVKKLVPKHLRGLMDIPGLGPKRAEFLYEKLKIKTIADLEKAIKEHKIAKLFSFGKKSEENIKKGLAMLKKAPGRIPLETVLPIANKIINQLKSYV</sequence>
<comment type="caution">
    <text evidence="4">The sequence shown here is derived from an EMBL/GenBank/DDBJ whole genome shotgun (WGS) entry which is preliminary data.</text>
</comment>
<dbReference type="Pfam" id="PF14716">
    <property type="entry name" value="HHH_8"/>
    <property type="match status" value="1"/>
</dbReference>
<dbReference type="SUPFAM" id="SSF47781">
    <property type="entry name" value="RuvA domain 2-like"/>
    <property type="match status" value="1"/>
</dbReference>
<dbReference type="PANTHER" id="PTHR11276:SF28">
    <property type="entry name" value="DNA POLYMERASE LAMBDA"/>
    <property type="match status" value="1"/>
</dbReference>
<accession>X1SY54</accession>
<feature type="non-terminal residue" evidence="4">
    <location>
        <position position="178"/>
    </location>
</feature>
<dbReference type="Gene3D" id="1.10.150.110">
    <property type="entry name" value="DNA polymerase beta, N-terminal domain-like"/>
    <property type="match status" value="1"/>
</dbReference>
<organism evidence="4">
    <name type="scientific">marine sediment metagenome</name>
    <dbReference type="NCBI Taxonomy" id="412755"/>
    <lineage>
        <taxon>unclassified sequences</taxon>
        <taxon>metagenomes</taxon>
        <taxon>ecological metagenomes</taxon>
    </lineage>
</organism>
<evidence type="ECO:0000259" key="3">
    <source>
        <dbReference type="SMART" id="SM00278"/>
    </source>
</evidence>
<feature type="domain" description="Helix-hairpin-helix DNA-binding motif class 1" evidence="3">
    <location>
        <begin position="53"/>
        <end position="72"/>
    </location>
</feature>
<evidence type="ECO:0000256" key="2">
    <source>
        <dbReference type="ARBA" id="ARBA00022705"/>
    </source>
</evidence>
<dbReference type="PANTHER" id="PTHR11276">
    <property type="entry name" value="DNA POLYMERASE TYPE-X FAMILY MEMBER"/>
    <property type="match status" value="1"/>
</dbReference>
<dbReference type="SUPFAM" id="SSF47802">
    <property type="entry name" value="DNA polymerase beta, N-terminal domain-like"/>
    <property type="match status" value="1"/>
</dbReference>
<dbReference type="InterPro" id="IPR010996">
    <property type="entry name" value="HHH_MUS81"/>
</dbReference>
<dbReference type="InterPro" id="IPR003583">
    <property type="entry name" value="Hlx-hairpin-Hlx_DNA-bd_motif"/>
</dbReference>
<protein>
    <recommendedName>
        <fullName evidence="3">Helix-hairpin-helix DNA-binding motif class 1 domain-containing protein</fullName>
    </recommendedName>
</protein>
<keyword evidence="1" id="KW-0237">DNA synthesis</keyword>
<dbReference type="InterPro" id="IPR010994">
    <property type="entry name" value="RuvA_2-like"/>
</dbReference>
<evidence type="ECO:0000313" key="4">
    <source>
        <dbReference type="EMBL" id="GAI97977.1"/>
    </source>
</evidence>
<dbReference type="AlphaFoldDB" id="X1SY54"/>
<name>X1SY54_9ZZZZ</name>
<dbReference type="EMBL" id="BARW01019664">
    <property type="protein sequence ID" value="GAI97977.1"/>
    <property type="molecule type" value="Genomic_DNA"/>
</dbReference>
<reference evidence="4" key="1">
    <citation type="journal article" date="2014" name="Front. Microbiol.">
        <title>High frequency of phylogenetically diverse reductive dehalogenase-homologous genes in deep subseafloor sedimentary metagenomes.</title>
        <authorList>
            <person name="Kawai M."/>
            <person name="Futagami T."/>
            <person name="Toyoda A."/>
            <person name="Takaki Y."/>
            <person name="Nishi S."/>
            <person name="Hori S."/>
            <person name="Arai W."/>
            <person name="Tsubouchi T."/>
            <person name="Morono Y."/>
            <person name="Uchiyama I."/>
            <person name="Ito T."/>
            <person name="Fujiyama A."/>
            <person name="Inagaki F."/>
            <person name="Takami H."/>
        </authorList>
    </citation>
    <scope>NUCLEOTIDE SEQUENCE</scope>
    <source>
        <strain evidence="4">Expedition CK06-06</strain>
    </source>
</reference>
<feature type="domain" description="Helix-hairpin-helix DNA-binding motif class 1" evidence="3">
    <location>
        <begin position="93"/>
        <end position="112"/>
    </location>
</feature>
<dbReference type="SMART" id="SM00278">
    <property type="entry name" value="HhH1"/>
    <property type="match status" value="2"/>
</dbReference>
<dbReference type="Pfam" id="PF14520">
    <property type="entry name" value="HHH_5"/>
    <property type="match status" value="1"/>
</dbReference>
<dbReference type="InterPro" id="IPR027421">
    <property type="entry name" value="DNA_pol_lamdba_lyase_dom_sf"/>
</dbReference>
<gene>
    <name evidence="4" type="ORF">S12H4_33379</name>
</gene>
<dbReference type="GO" id="GO:0003677">
    <property type="term" value="F:DNA binding"/>
    <property type="evidence" value="ECO:0007669"/>
    <property type="project" value="InterPro"/>
</dbReference>
<dbReference type="InterPro" id="IPR022312">
    <property type="entry name" value="DNA_pol_X"/>
</dbReference>